<dbReference type="KEGG" id="qsa:O6P43_003654"/>
<reference evidence="2" key="1">
    <citation type="journal article" date="2023" name="Science">
        <title>Elucidation of the pathway for biosynthesis of saponin adjuvants from the soapbark tree.</title>
        <authorList>
            <person name="Reed J."/>
            <person name="Orme A."/>
            <person name="El-Demerdash A."/>
            <person name="Owen C."/>
            <person name="Martin L.B.B."/>
            <person name="Misra R.C."/>
            <person name="Kikuchi S."/>
            <person name="Rejzek M."/>
            <person name="Martin A.C."/>
            <person name="Harkess A."/>
            <person name="Leebens-Mack J."/>
            <person name="Louveau T."/>
            <person name="Stephenson M.J."/>
            <person name="Osbourn A."/>
        </authorList>
    </citation>
    <scope>NUCLEOTIDE SEQUENCE</scope>
    <source>
        <strain evidence="2">S10</strain>
    </source>
</reference>
<keyword evidence="3" id="KW-1185">Reference proteome</keyword>
<protein>
    <submittedName>
        <fullName evidence="2">Uncharacterized protein</fullName>
    </submittedName>
</protein>
<organism evidence="2 3">
    <name type="scientific">Quillaja saponaria</name>
    <name type="common">Soap bark tree</name>
    <dbReference type="NCBI Taxonomy" id="32244"/>
    <lineage>
        <taxon>Eukaryota</taxon>
        <taxon>Viridiplantae</taxon>
        <taxon>Streptophyta</taxon>
        <taxon>Embryophyta</taxon>
        <taxon>Tracheophyta</taxon>
        <taxon>Spermatophyta</taxon>
        <taxon>Magnoliopsida</taxon>
        <taxon>eudicotyledons</taxon>
        <taxon>Gunneridae</taxon>
        <taxon>Pentapetalae</taxon>
        <taxon>rosids</taxon>
        <taxon>fabids</taxon>
        <taxon>Fabales</taxon>
        <taxon>Quillajaceae</taxon>
        <taxon>Quillaja</taxon>
    </lineage>
</organism>
<feature type="compositionally biased region" description="Polar residues" evidence="1">
    <location>
        <begin position="91"/>
        <end position="103"/>
    </location>
</feature>
<proteinExistence type="predicted"/>
<evidence type="ECO:0000256" key="1">
    <source>
        <dbReference type="SAM" id="MobiDB-lite"/>
    </source>
</evidence>
<feature type="region of interest" description="Disordered" evidence="1">
    <location>
        <begin position="1"/>
        <end position="45"/>
    </location>
</feature>
<sequence length="103" mass="11314">MAGRMSAARLRELLRQLEEQEAEEAQPQYRPPPPPVPTYNHGGYFHNSGTQNLNGRVNNTGYMSGNDNGSVHYGGGPINYGKVDGAINYGPATNNNTFGRRYD</sequence>
<evidence type="ECO:0000313" key="3">
    <source>
        <dbReference type="Proteomes" id="UP001163823"/>
    </source>
</evidence>
<evidence type="ECO:0000313" key="2">
    <source>
        <dbReference type="EMBL" id="KAJ7980371.1"/>
    </source>
</evidence>
<accession>A0AAD7QGE9</accession>
<dbReference type="Proteomes" id="UP001163823">
    <property type="component" value="Chromosome 2"/>
</dbReference>
<feature type="compositionally biased region" description="Basic and acidic residues" evidence="1">
    <location>
        <begin position="9"/>
        <end position="18"/>
    </location>
</feature>
<feature type="region of interest" description="Disordered" evidence="1">
    <location>
        <begin position="84"/>
        <end position="103"/>
    </location>
</feature>
<gene>
    <name evidence="2" type="ORF">O6P43_003654</name>
</gene>
<dbReference type="AlphaFoldDB" id="A0AAD7QGE9"/>
<name>A0AAD7QGE9_QUISA</name>
<dbReference type="EMBL" id="JARAOO010000002">
    <property type="protein sequence ID" value="KAJ7980371.1"/>
    <property type="molecule type" value="Genomic_DNA"/>
</dbReference>
<comment type="caution">
    <text evidence="2">The sequence shown here is derived from an EMBL/GenBank/DDBJ whole genome shotgun (WGS) entry which is preliminary data.</text>
</comment>